<proteinExistence type="predicted"/>
<dbReference type="PANTHER" id="PTHR46438:SF11">
    <property type="entry name" value="LIPASE-RELATED"/>
    <property type="match status" value="1"/>
</dbReference>
<feature type="domain" description="AB hydrolase-1" evidence="1">
    <location>
        <begin position="17"/>
        <end position="249"/>
    </location>
</feature>
<dbReference type="InterPro" id="IPR029058">
    <property type="entry name" value="AB_hydrolase_fold"/>
</dbReference>
<organism evidence="2 3">
    <name type="scientific">Petrolisthes cinctipes</name>
    <name type="common">Flat porcelain crab</name>
    <dbReference type="NCBI Taxonomy" id="88211"/>
    <lineage>
        <taxon>Eukaryota</taxon>
        <taxon>Metazoa</taxon>
        <taxon>Ecdysozoa</taxon>
        <taxon>Arthropoda</taxon>
        <taxon>Crustacea</taxon>
        <taxon>Multicrustacea</taxon>
        <taxon>Malacostraca</taxon>
        <taxon>Eumalacostraca</taxon>
        <taxon>Eucarida</taxon>
        <taxon>Decapoda</taxon>
        <taxon>Pleocyemata</taxon>
        <taxon>Anomura</taxon>
        <taxon>Galatheoidea</taxon>
        <taxon>Porcellanidae</taxon>
        <taxon>Petrolisthes</taxon>
    </lineage>
</organism>
<name>A0AAE1FCI7_PETCI</name>
<dbReference type="SUPFAM" id="SSF53474">
    <property type="entry name" value="alpha/beta-Hydrolases"/>
    <property type="match status" value="1"/>
</dbReference>
<accession>A0AAE1FCI7</accession>
<dbReference type="Gene3D" id="3.40.50.1820">
    <property type="entry name" value="alpha/beta hydrolase"/>
    <property type="match status" value="1"/>
</dbReference>
<evidence type="ECO:0000259" key="1">
    <source>
        <dbReference type="Pfam" id="PF00561"/>
    </source>
</evidence>
<evidence type="ECO:0000313" key="2">
    <source>
        <dbReference type="EMBL" id="KAK3871393.1"/>
    </source>
</evidence>
<sequence length="260" mass="29073">MEIEGIQVHYRIEGSGPPIVLIHGTGASLHTWDGWISQLKDKYTLYRLDLPAFGLTGPAADRDYSLENYVEFIHAFTTGVDLDTFALAGNSLGGNIAWRYTLDHPESVSQLILIDATGYPLEEPTKALALQIAQNPILSPLLLHITPRSFVYKNLEQVYGDPTKIKEEVVDRYHRMTLRTGNRHAFVDRANTTFTDKTHLIPSIACPTLILWGSEDTWVPPKLGHRFDQEIPNSTLISYPGVGHIPMEEIPEESAADVDK</sequence>
<evidence type="ECO:0000313" key="3">
    <source>
        <dbReference type="Proteomes" id="UP001286313"/>
    </source>
</evidence>
<feature type="non-terminal residue" evidence="2">
    <location>
        <position position="260"/>
    </location>
</feature>
<reference evidence="2" key="1">
    <citation type="submission" date="2023-10" db="EMBL/GenBank/DDBJ databases">
        <title>Genome assemblies of two species of porcelain crab, Petrolisthes cinctipes and Petrolisthes manimaculis (Anomura: Porcellanidae).</title>
        <authorList>
            <person name="Angst P."/>
        </authorList>
    </citation>
    <scope>NUCLEOTIDE SEQUENCE</scope>
    <source>
        <strain evidence="2">PB745_01</strain>
        <tissue evidence="2">Gill</tissue>
    </source>
</reference>
<dbReference type="PRINTS" id="PR00111">
    <property type="entry name" value="ABHYDROLASE"/>
</dbReference>
<keyword evidence="3" id="KW-1185">Reference proteome</keyword>
<dbReference type="EMBL" id="JAWQEG010002517">
    <property type="protein sequence ID" value="KAK3871393.1"/>
    <property type="molecule type" value="Genomic_DNA"/>
</dbReference>
<dbReference type="PANTHER" id="PTHR46438">
    <property type="entry name" value="ALPHA/BETA-HYDROLASES SUPERFAMILY PROTEIN"/>
    <property type="match status" value="1"/>
</dbReference>
<gene>
    <name evidence="2" type="ORF">Pcinc_023459</name>
</gene>
<dbReference type="Pfam" id="PF00561">
    <property type="entry name" value="Abhydrolase_1"/>
    <property type="match status" value="1"/>
</dbReference>
<protein>
    <recommendedName>
        <fullName evidence="1">AB hydrolase-1 domain-containing protein</fullName>
    </recommendedName>
</protein>
<dbReference type="AlphaFoldDB" id="A0AAE1FCI7"/>
<dbReference type="Proteomes" id="UP001286313">
    <property type="component" value="Unassembled WGS sequence"/>
</dbReference>
<comment type="caution">
    <text evidence="2">The sequence shown here is derived from an EMBL/GenBank/DDBJ whole genome shotgun (WGS) entry which is preliminary data.</text>
</comment>
<dbReference type="InterPro" id="IPR000073">
    <property type="entry name" value="AB_hydrolase_1"/>
</dbReference>